<gene>
    <name evidence="6" type="ORF">A3G50_02185</name>
</gene>
<feature type="domain" description="TACO1/YebC-like N-terminal" evidence="5">
    <location>
        <begin position="6"/>
        <end position="74"/>
    </location>
</feature>
<organism evidence="6 7">
    <name type="scientific">Candidatus Jorgensenbacteria bacterium RIFCSPLOWO2_12_FULL_42_11</name>
    <dbReference type="NCBI Taxonomy" id="1798473"/>
    <lineage>
        <taxon>Bacteria</taxon>
        <taxon>Candidatus Joergenseniibacteriota</taxon>
    </lineage>
</organism>
<proteinExistence type="inferred from homology"/>
<dbReference type="InterPro" id="IPR002876">
    <property type="entry name" value="Transcrip_reg_TACO1-like"/>
</dbReference>
<dbReference type="AlphaFoldDB" id="A0A1F6C244"/>
<dbReference type="Gene3D" id="1.10.10.200">
    <property type="match status" value="1"/>
</dbReference>
<dbReference type="Proteomes" id="UP000176633">
    <property type="component" value="Unassembled WGS sequence"/>
</dbReference>
<protein>
    <recommendedName>
        <fullName evidence="8">Transcriptional regulator</fullName>
    </recommendedName>
</protein>
<keyword evidence="3" id="KW-0804">Transcription</keyword>
<keyword evidence="2" id="KW-0805">Transcription regulation</keyword>
<dbReference type="InterPro" id="IPR026564">
    <property type="entry name" value="Transcrip_reg_TACO1-like_dom3"/>
</dbReference>
<comment type="similarity">
    <text evidence="1">Belongs to the TACO1 family.</text>
</comment>
<evidence type="ECO:0000313" key="7">
    <source>
        <dbReference type="Proteomes" id="UP000176633"/>
    </source>
</evidence>
<dbReference type="Pfam" id="PF01709">
    <property type="entry name" value="Transcrip_reg"/>
    <property type="match status" value="1"/>
</dbReference>
<dbReference type="EMBL" id="MFKM01000035">
    <property type="protein sequence ID" value="OGG42847.1"/>
    <property type="molecule type" value="Genomic_DNA"/>
</dbReference>
<evidence type="ECO:0000256" key="3">
    <source>
        <dbReference type="ARBA" id="ARBA00023163"/>
    </source>
</evidence>
<dbReference type="InterPro" id="IPR048300">
    <property type="entry name" value="TACO1_YebC-like_2nd/3rd_dom"/>
</dbReference>
<dbReference type="FunFam" id="1.10.10.200:FF:000002">
    <property type="entry name" value="Probable transcriptional regulatory protein CLM62_37755"/>
    <property type="match status" value="1"/>
</dbReference>
<reference evidence="6 7" key="1">
    <citation type="journal article" date="2016" name="Nat. Commun.">
        <title>Thousands of microbial genomes shed light on interconnected biogeochemical processes in an aquifer system.</title>
        <authorList>
            <person name="Anantharaman K."/>
            <person name="Brown C.T."/>
            <person name="Hug L.A."/>
            <person name="Sharon I."/>
            <person name="Castelle C.J."/>
            <person name="Probst A.J."/>
            <person name="Thomas B.C."/>
            <person name="Singh A."/>
            <person name="Wilkins M.J."/>
            <person name="Karaoz U."/>
            <person name="Brodie E.L."/>
            <person name="Williams K.H."/>
            <person name="Hubbard S.S."/>
            <person name="Banfield J.F."/>
        </authorList>
    </citation>
    <scope>NUCLEOTIDE SEQUENCE [LARGE SCALE GENOMIC DNA]</scope>
</reference>
<evidence type="ECO:0000256" key="1">
    <source>
        <dbReference type="ARBA" id="ARBA00008724"/>
    </source>
</evidence>
<comment type="caution">
    <text evidence="6">The sequence shown here is derived from an EMBL/GenBank/DDBJ whole genome shotgun (WGS) entry which is preliminary data.</text>
</comment>
<dbReference type="InterPro" id="IPR017856">
    <property type="entry name" value="Integrase-like_N"/>
</dbReference>
<evidence type="ECO:0000259" key="4">
    <source>
        <dbReference type="Pfam" id="PF01709"/>
    </source>
</evidence>
<dbReference type="PANTHER" id="PTHR12532:SF0">
    <property type="entry name" value="TRANSLATIONAL ACTIVATOR OF CYTOCHROME C OXIDASE 1"/>
    <property type="match status" value="1"/>
</dbReference>
<evidence type="ECO:0000256" key="2">
    <source>
        <dbReference type="ARBA" id="ARBA00023015"/>
    </source>
</evidence>
<dbReference type="InterPro" id="IPR049083">
    <property type="entry name" value="TACO1_YebC_N"/>
</dbReference>
<dbReference type="InterPro" id="IPR029072">
    <property type="entry name" value="YebC-like"/>
</dbReference>
<dbReference type="Gene3D" id="3.30.70.980">
    <property type="match status" value="1"/>
</dbReference>
<evidence type="ECO:0000313" key="6">
    <source>
        <dbReference type="EMBL" id="OGG42847.1"/>
    </source>
</evidence>
<feature type="domain" description="TACO1/YebC-like second and third" evidence="4">
    <location>
        <begin position="79"/>
        <end position="132"/>
    </location>
</feature>
<dbReference type="SUPFAM" id="SSF75625">
    <property type="entry name" value="YebC-like"/>
    <property type="match status" value="1"/>
</dbReference>
<name>A0A1F6C244_9BACT</name>
<accession>A0A1F6C244</accession>
<dbReference type="PANTHER" id="PTHR12532">
    <property type="entry name" value="TRANSLATIONAL ACTIVATOR OF CYTOCHROME C OXIDASE 1"/>
    <property type="match status" value="1"/>
</dbReference>
<evidence type="ECO:0008006" key="8">
    <source>
        <dbReference type="Google" id="ProtNLM"/>
    </source>
</evidence>
<evidence type="ECO:0000259" key="5">
    <source>
        <dbReference type="Pfam" id="PF20772"/>
    </source>
</evidence>
<dbReference type="STRING" id="1798473.A3G50_02185"/>
<dbReference type="GO" id="GO:0005737">
    <property type="term" value="C:cytoplasm"/>
    <property type="evidence" value="ECO:0007669"/>
    <property type="project" value="UniProtKB-ARBA"/>
</dbReference>
<dbReference type="Pfam" id="PF20772">
    <property type="entry name" value="TACO1_YebC_N"/>
    <property type="match status" value="1"/>
</dbReference>
<sequence length="174" mass="19818">MSGHSHTKTIKHKKEATDQKRGRLFSKLLKAIAIASRQEPNPQFNPRLRTTIGKARESNVPQENIERAIKRASEDKNLEELIIGVYGPEGTALLIEAITDNKNRAIPEIKNIINKHEAKFTEPENILWAFENVDGRWQAKFKQLISEENKNKLNQLILGLESQDDVQNITTNSN</sequence>